<proteinExistence type="predicted"/>
<dbReference type="PANTHER" id="PTHR48258:SF3">
    <property type="entry name" value="FK506-BINDING PROTEIN 4-LIKE ISOFORM X1"/>
    <property type="match status" value="1"/>
</dbReference>
<reference evidence="3" key="1">
    <citation type="submission" date="2020-06" db="EMBL/GenBank/DDBJ databases">
        <authorList>
            <person name="Li T."/>
            <person name="Hu X."/>
            <person name="Zhang T."/>
            <person name="Song X."/>
            <person name="Zhang H."/>
            <person name="Dai N."/>
            <person name="Sheng W."/>
            <person name="Hou X."/>
            <person name="Wei L."/>
        </authorList>
    </citation>
    <scope>NUCLEOTIDE SEQUENCE</scope>
    <source>
        <strain evidence="3">KEN8</strain>
        <tissue evidence="3">Leaf</tissue>
    </source>
</reference>
<feature type="region of interest" description="Disordered" evidence="1">
    <location>
        <begin position="209"/>
        <end position="233"/>
    </location>
</feature>
<evidence type="ECO:0000256" key="1">
    <source>
        <dbReference type="SAM" id="MobiDB-lite"/>
    </source>
</evidence>
<comment type="caution">
    <text evidence="3">The sequence shown here is derived from an EMBL/GenBank/DDBJ whole genome shotgun (WGS) entry which is preliminary data.</text>
</comment>
<feature type="region of interest" description="Disordered" evidence="1">
    <location>
        <begin position="291"/>
        <end position="323"/>
    </location>
</feature>
<sequence>MHEMKSHDRHVFMQKLIPIAFREMLSEHVWSALIEVSLLFQSICSTTLDVHKLHELDNSVAIILCNLEKIFFPAFFDSMEHLIVHLLYEAHVGGSVHIDGCTHLKELVVPRRKDAQWSRTAHHPDVHFDHYEVVTPYYDAEVTAVHAYFANGYNIQTERHNTGKSTMNCWPEKVVPVPIVAVDNQSYDLCDPNGLQVVLEATADPALATHSSEAVSQPSQTPTNSSEWGHMRQGLPVHKPRPGRGMHYHHERNQRHYFPHKLRGITSASIMRDPTGAPAILIPEVEATGGTATTRACSRSSSRRPKSSCGRGLPTPPTSWPDYYGYPRRSGVSFWSFGRAQNSRHYWPRIRSIGRSIRKQRRPSTTAGDTTRTLSQSDGGTRESVQEEGRRPVERSEGGGGRGGVLEAVEGTPARNRHPRLKPV</sequence>
<feature type="compositionally biased region" description="Basic and acidic residues" evidence="1">
    <location>
        <begin position="380"/>
        <end position="397"/>
    </location>
</feature>
<organism evidence="3">
    <name type="scientific">Sesamum calycinum</name>
    <dbReference type="NCBI Taxonomy" id="2727403"/>
    <lineage>
        <taxon>Eukaryota</taxon>
        <taxon>Viridiplantae</taxon>
        <taxon>Streptophyta</taxon>
        <taxon>Embryophyta</taxon>
        <taxon>Tracheophyta</taxon>
        <taxon>Spermatophyta</taxon>
        <taxon>Magnoliopsida</taxon>
        <taxon>eudicotyledons</taxon>
        <taxon>Gunneridae</taxon>
        <taxon>Pentapetalae</taxon>
        <taxon>asterids</taxon>
        <taxon>lamiids</taxon>
        <taxon>Lamiales</taxon>
        <taxon>Pedaliaceae</taxon>
        <taxon>Sesamum</taxon>
    </lineage>
</organism>
<gene>
    <name evidence="3" type="ORF">Scaly_2038400</name>
</gene>
<dbReference type="EMBL" id="JACGWM010000012">
    <property type="protein sequence ID" value="KAL0337633.1"/>
    <property type="molecule type" value="Genomic_DNA"/>
</dbReference>
<evidence type="ECO:0000259" key="2">
    <source>
        <dbReference type="Pfam" id="PF13960"/>
    </source>
</evidence>
<dbReference type="PANTHER" id="PTHR48258">
    <property type="entry name" value="DUF4218 DOMAIN-CONTAINING PROTEIN-RELATED"/>
    <property type="match status" value="1"/>
</dbReference>
<feature type="compositionally biased region" description="Low complexity" evidence="1">
    <location>
        <begin position="291"/>
        <end position="300"/>
    </location>
</feature>
<dbReference type="InterPro" id="IPR025452">
    <property type="entry name" value="DUF4218"/>
</dbReference>
<dbReference type="Pfam" id="PF13960">
    <property type="entry name" value="DUF4218"/>
    <property type="match status" value="1"/>
</dbReference>
<reference evidence="3" key="2">
    <citation type="journal article" date="2024" name="Plant">
        <title>Genomic evolution and insights into agronomic trait innovations of Sesamum species.</title>
        <authorList>
            <person name="Miao H."/>
            <person name="Wang L."/>
            <person name="Qu L."/>
            <person name="Liu H."/>
            <person name="Sun Y."/>
            <person name="Le M."/>
            <person name="Wang Q."/>
            <person name="Wei S."/>
            <person name="Zheng Y."/>
            <person name="Lin W."/>
            <person name="Duan Y."/>
            <person name="Cao H."/>
            <person name="Xiong S."/>
            <person name="Wang X."/>
            <person name="Wei L."/>
            <person name="Li C."/>
            <person name="Ma Q."/>
            <person name="Ju M."/>
            <person name="Zhao R."/>
            <person name="Li G."/>
            <person name="Mu C."/>
            <person name="Tian Q."/>
            <person name="Mei H."/>
            <person name="Zhang T."/>
            <person name="Gao T."/>
            <person name="Zhang H."/>
        </authorList>
    </citation>
    <scope>NUCLEOTIDE SEQUENCE</scope>
    <source>
        <strain evidence="3">KEN8</strain>
    </source>
</reference>
<feature type="region of interest" description="Disordered" evidence="1">
    <location>
        <begin position="354"/>
        <end position="424"/>
    </location>
</feature>
<feature type="compositionally biased region" description="Polar residues" evidence="1">
    <location>
        <begin position="209"/>
        <end position="227"/>
    </location>
</feature>
<dbReference type="AlphaFoldDB" id="A0AAW2N3K8"/>
<feature type="domain" description="DUF4218" evidence="2">
    <location>
        <begin position="43"/>
        <end position="98"/>
    </location>
</feature>
<protein>
    <recommendedName>
        <fullName evidence="2">DUF4218 domain-containing protein</fullName>
    </recommendedName>
</protein>
<name>A0AAW2N3K8_9LAMI</name>
<evidence type="ECO:0000313" key="3">
    <source>
        <dbReference type="EMBL" id="KAL0337633.1"/>
    </source>
</evidence>
<feature type="compositionally biased region" description="Polar residues" evidence="1">
    <location>
        <begin position="363"/>
        <end position="379"/>
    </location>
</feature>
<feature type="compositionally biased region" description="Basic residues" evidence="1">
    <location>
        <begin position="415"/>
        <end position="424"/>
    </location>
</feature>
<accession>A0AAW2N3K8</accession>